<sequence length="410" mass="46731">MPTDILQVDSPPNHTNPILSREDFHPELCSSNSVPHIQTTDCGPLPPQSIILANPSSSSNATILVDDTTINDIVRSPTPAFISNEHNEDDNHDIAGNVPHATPSVADLTDELTICRSKIYDLERSITACGEENEDYRESLKYQSEEIKSLRNTHRDTGTVRTQDYRDERILGCDIELGMNPFEEYTGVKGWSENNGKHHNDNLQKIIIFDDPPQELIYETEKSRERYLKDNSASRKVKILKSEIDDLKIRIRMLQREKDEKYWKDNPSSFQEEVFGMPEEGEDDDSALEQALLQEKQDHLRTLSKIEEIADLKNKEIKELNDKLLDQQALVVEMLDANGTLTQRISELEKQLEDGHRFRMEQRSDDARKHREERSTGQVRAGVAGRTSEVSDAGLGDGVEDELEPGYYGW</sequence>
<reference evidence="3 4" key="1">
    <citation type="submission" date="2013-07" db="EMBL/GenBank/DDBJ databases">
        <title>The Genome Sequence of Kwoniella mangroviensis CBS10435.</title>
        <authorList>
            <consortium name="The Broad Institute Genome Sequencing Platform"/>
            <person name="Cuomo C."/>
            <person name="Litvintseva A."/>
            <person name="Chen Y."/>
            <person name="Heitman J."/>
            <person name="Sun S."/>
            <person name="Springer D."/>
            <person name="Dromer F."/>
            <person name="Young S.K."/>
            <person name="Zeng Q."/>
            <person name="Gargeya S."/>
            <person name="Fitzgerald M."/>
            <person name="Abouelleil A."/>
            <person name="Alvarado L."/>
            <person name="Berlin A.M."/>
            <person name="Chapman S.B."/>
            <person name="Dewar J."/>
            <person name="Goldberg J."/>
            <person name="Griggs A."/>
            <person name="Gujja S."/>
            <person name="Hansen M."/>
            <person name="Howarth C."/>
            <person name="Imamovic A."/>
            <person name="Larimer J."/>
            <person name="McCowan C."/>
            <person name="Murphy C."/>
            <person name="Pearson M."/>
            <person name="Priest M."/>
            <person name="Roberts A."/>
            <person name="Saif S."/>
            <person name="Shea T."/>
            <person name="Sykes S."/>
            <person name="Wortman J."/>
            <person name="Nusbaum C."/>
            <person name="Birren B."/>
        </authorList>
    </citation>
    <scope>NUCLEOTIDE SEQUENCE [LARGE SCALE GENOMIC DNA]</scope>
    <source>
        <strain evidence="3 4">CBS 10435</strain>
    </source>
</reference>
<feature type="coiled-coil region" evidence="1">
    <location>
        <begin position="303"/>
        <end position="330"/>
    </location>
</feature>
<accession>A0A1B9IPI2</accession>
<reference evidence="4" key="2">
    <citation type="submission" date="2013-12" db="EMBL/GenBank/DDBJ databases">
        <title>Evolution of pathogenesis and genome organization in the Tremellales.</title>
        <authorList>
            <person name="Cuomo C."/>
            <person name="Litvintseva A."/>
            <person name="Heitman J."/>
            <person name="Chen Y."/>
            <person name="Sun S."/>
            <person name="Springer D."/>
            <person name="Dromer F."/>
            <person name="Young S."/>
            <person name="Zeng Q."/>
            <person name="Chapman S."/>
            <person name="Gujja S."/>
            <person name="Saif S."/>
            <person name="Birren B."/>
        </authorList>
    </citation>
    <scope>NUCLEOTIDE SEQUENCE [LARGE SCALE GENOMIC DNA]</scope>
    <source>
        <strain evidence="4">CBS 10435</strain>
    </source>
</reference>
<evidence type="ECO:0000313" key="4">
    <source>
        <dbReference type="Proteomes" id="UP000092583"/>
    </source>
</evidence>
<feature type="compositionally biased region" description="Basic and acidic residues" evidence="2">
    <location>
        <begin position="358"/>
        <end position="375"/>
    </location>
</feature>
<evidence type="ECO:0000313" key="3">
    <source>
        <dbReference type="EMBL" id="OCF57401.1"/>
    </source>
</evidence>
<organism evidence="3 4">
    <name type="scientific">Kwoniella mangroviensis CBS 10435</name>
    <dbReference type="NCBI Taxonomy" id="1331196"/>
    <lineage>
        <taxon>Eukaryota</taxon>
        <taxon>Fungi</taxon>
        <taxon>Dikarya</taxon>
        <taxon>Basidiomycota</taxon>
        <taxon>Agaricomycotina</taxon>
        <taxon>Tremellomycetes</taxon>
        <taxon>Tremellales</taxon>
        <taxon>Cryptococcaceae</taxon>
        <taxon>Kwoniella</taxon>
    </lineage>
</organism>
<name>A0A1B9IPI2_9TREE</name>
<dbReference type="EMBL" id="KI669463">
    <property type="protein sequence ID" value="OCF57401.1"/>
    <property type="molecule type" value="Genomic_DNA"/>
</dbReference>
<keyword evidence="4" id="KW-1185">Reference proteome</keyword>
<feature type="region of interest" description="Disordered" evidence="2">
    <location>
        <begin position="358"/>
        <end position="410"/>
    </location>
</feature>
<dbReference type="Proteomes" id="UP000092583">
    <property type="component" value="Unassembled WGS sequence"/>
</dbReference>
<evidence type="ECO:0000256" key="1">
    <source>
        <dbReference type="SAM" id="Coils"/>
    </source>
</evidence>
<keyword evidence="1" id="KW-0175">Coiled coil</keyword>
<evidence type="ECO:0000256" key="2">
    <source>
        <dbReference type="SAM" id="MobiDB-lite"/>
    </source>
</evidence>
<dbReference type="AlphaFoldDB" id="A0A1B9IPI2"/>
<proteinExistence type="predicted"/>
<protein>
    <submittedName>
        <fullName evidence="3">Uncharacterized protein</fullName>
    </submittedName>
</protein>
<gene>
    <name evidence="3" type="ORF">L486_04859</name>
</gene>